<comment type="caution">
    <text evidence="1">The sequence shown here is derived from an EMBL/GenBank/DDBJ whole genome shotgun (WGS) entry which is preliminary data.</text>
</comment>
<dbReference type="Proteomes" id="UP001190825">
    <property type="component" value="Unassembled WGS sequence"/>
</dbReference>
<dbReference type="EMBL" id="WISB01000098">
    <property type="protein sequence ID" value="MQW70383.1"/>
    <property type="molecule type" value="Genomic_DNA"/>
</dbReference>
<sequence>MRAPPMRNGFRMGNAVMNVSGIRLQHGARPGGAAKPAGIMTIEVRGRGPAPDFDIEAAPVGQPV</sequence>
<keyword evidence="3" id="KW-1185">Reference proteome</keyword>
<dbReference type="AlphaFoldDB" id="A0A6G1WL46"/>
<protein>
    <submittedName>
        <fullName evidence="1">Uncharacterized protein</fullName>
    </submittedName>
</protein>
<dbReference type="EMBL" id="NBUC01000145">
    <property type="protein sequence ID" value="PLT96497.1"/>
    <property type="molecule type" value="Genomic_DNA"/>
</dbReference>
<evidence type="ECO:0000313" key="2">
    <source>
        <dbReference type="EMBL" id="PLT96497.1"/>
    </source>
</evidence>
<evidence type="ECO:0000313" key="3">
    <source>
        <dbReference type="Proteomes" id="UP001190825"/>
    </source>
</evidence>
<evidence type="ECO:0000313" key="1">
    <source>
        <dbReference type="EMBL" id="MQW70383.1"/>
    </source>
</evidence>
<proteinExistence type="predicted"/>
<gene>
    <name evidence="2" type="ORF">BMJ33_27515</name>
    <name evidence="1" type="ORF">GHJ91_14780</name>
</gene>
<accession>A0A6G1WL46</accession>
<organism evidence="1">
    <name type="scientific">Sinorhizobium medicae</name>
    <dbReference type="NCBI Taxonomy" id="110321"/>
    <lineage>
        <taxon>Bacteria</taxon>
        <taxon>Pseudomonadati</taxon>
        <taxon>Pseudomonadota</taxon>
        <taxon>Alphaproteobacteria</taxon>
        <taxon>Hyphomicrobiales</taxon>
        <taxon>Rhizobiaceae</taxon>
        <taxon>Sinorhizobium/Ensifer group</taxon>
        <taxon>Sinorhizobium</taxon>
    </lineage>
</organism>
<reference evidence="2" key="2">
    <citation type="submission" date="2017-04" db="EMBL/GenBank/DDBJ databases">
        <authorList>
            <person name="Porter S."/>
            <person name="Friesen M.L."/>
            <person name="Faber-Hammond J."/>
        </authorList>
    </citation>
    <scope>NUCLEOTIDE SEQUENCE</scope>
    <source>
        <strain evidence="2">Str16</strain>
    </source>
</reference>
<reference evidence="2 3" key="3">
    <citation type="journal article" date="2018" name="FEMS Microbiol. Ecol.">
        <title>Co-invading symbiotic mutualists of Medicago polymorpha retain high ancestral diversity and contain diverse accessory genomes.</title>
        <authorList>
            <person name="Porter S.S."/>
            <person name="Faber-Hammond J.J."/>
            <person name="Friesen M.L."/>
        </authorList>
    </citation>
    <scope>NUCLEOTIDE SEQUENCE [LARGE SCALE GENOMIC DNA]</scope>
    <source>
        <strain evidence="2 3">Str16</strain>
    </source>
</reference>
<reference evidence="1" key="1">
    <citation type="journal article" date="2013" name="Genome Biol.">
        <title>Comparative genomics of the core and accessory genomes of 48 Sinorhizobium strains comprising five genospecies.</title>
        <authorList>
            <person name="Sugawara M."/>
            <person name="Epstein B."/>
            <person name="Badgley B.D."/>
            <person name="Unno T."/>
            <person name="Xu L."/>
            <person name="Reese J."/>
            <person name="Gyaneshwar P."/>
            <person name="Denny R."/>
            <person name="Mudge J."/>
            <person name="Bharti A.K."/>
            <person name="Farmer A.D."/>
            <person name="May G.D."/>
            <person name="Woodward J.E."/>
            <person name="Medigue C."/>
            <person name="Vallenet D."/>
            <person name="Lajus A."/>
            <person name="Rouy Z."/>
            <person name="Martinez-Vaz B."/>
            <person name="Tiffin P."/>
            <person name="Young N.D."/>
            <person name="Sadowsky M.J."/>
        </authorList>
    </citation>
    <scope>NUCLEOTIDE SEQUENCE</scope>
    <source>
        <strain evidence="1">M1</strain>
    </source>
</reference>
<name>A0A6G1WL46_9HYPH</name>